<dbReference type="Proteomes" id="UP000060043">
    <property type="component" value="Chromosome"/>
</dbReference>
<proteinExistence type="inferred from homology"/>
<dbReference type="HAMAP" id="MF_00421">
    <property type="entry name" value="PurQ"/>
    <property type="match status" value="1"/>
</dbReference>
<evidence type="ECO:0000256" key="1">
    <source>
        <dbReference type="ARBA" id="ARBA00022490"/>
    </source>
</evidence>
<gene>
    <name evidence="8" type="primary">purQ</name>
    <name evidence="9" type="ORF">ATY89_10060</name>
    <name evidence="10" type="ORF">ATZ20_01615</name>
</gene>
<name>A0A0U2WXT4_9CREN</name>
<dbReference type="GeneID" id="78441952"/>
<comment type="subcellular location">
    <subcellularLocation>
        <location evidence="8">Cytoplasm</location>
    </subcellularLocation>
</comment>
<dbReference type="STRING" id="1435377.SUSAZ_07620"/>
<comment type="function">
    <text evidence="8">Part of the phosphoribosylformylglycinamidine synthase complex involved in the purines biosynthetic pathway. Catalyzes the ATP-dependent conversion of formylglycinamide ribonucleotide (FGAR) and glutamine to yield formylglycinamidine ribonucleotide (FGAM) and glutamate. The FGAM synthase complex is composed of three subunits. PurQ produces an ammonia molecule by converting glutamine to glutamate. PurL transfers the ammonia molecule to FGAR to form FGAM in an ATP-dependent manner. PurS interacts with PurQ and PurL and is thought to assist in the transfer of the ammonia molecule from PurQ to PurL.</text>
</comment>
<evidence type="ECO:0000256" key="8">
    <source>
        <dbReference type="HAMAP-Rule" id="MF_00421"/>
    </source>
</evidence>
<keyword evidence="5 8" id="KW-0378">Hydrolase</keyword>
<dbReference type="InterPro" id="IPR010075">
    <property type="entry name" value="PRibForGlyAmidine_synth_PurQ"/>
</dbReference>
<dbReference type="SUPFAM" id="SSF52317">
    <property type="entry name" value="Class I glutamine amidotransferase-like"/>
    <property type="match status" value="1"/>
</dbReference>
<feature type="active site" evidence="8">
    <location>
        <position position="197"/>
    </location>
</feature>
<dbReference type="InterPro" id="IPR029062">
    <property type="entry name" value="Class_I_gatase-like"/>
</dbReference>
<reference evidence="11 12" key="1">
    <citation type="submission" date="2015-12" db="EMBL/GenBank/DDBJ databases">
        <title>A stable core within a dynamic pangenome in Sulfolobus acidocaldarius.</title>
        <authorList>
            <person name="Anderson R."/>
            <person name="Kouris A."/>
            <person name="Seward C."/>
            <person name="Campbell K."/>
            <person name="Whitaker R."/>
        </authorList>
    </citation>
    <scope>NUCLEOTIDE SEQUENCE [LARGE SCALE GENOMIC DNA]</scope>
    <source>
        <strain evidence="9 12">GG12-C01-09</strain>
        <strain evidence="10 11">NG05B_CO5_07</strain>
    </source>
</reference>
<dbReference type="Gene3D" id="3.40.50.880">
    <property type="match status" value="1"/>
</dbReference>
<keyword evidence="2 8" id="KW-0436">Ligase</keyword>
<dbReference type="EMBL" id="CP013695">
    <property type="protein sequence ID" value="ALU30962.1"/>
    <property type="molecule type" value="Genomic_DNA"/>
</dbReference>
<dbReference type="Proteomes" id="UP000065473">
    <property type="component" value="Chromosome"/>
</dbReference>
<evidence type="ECO:0000256" key="5">
    <source>
        <dbReference type="ARBA" id="ARBA00022801"/>
    </source>
</evidence>
<dbReference type="GO" id="GO:0004642">
    <property type="term" value="F:phosphoribosylformylglycinamidine synthase activity"/>
    <property type="evidence" value="ECO:0007669"/>
    <property type="project" value="UniProtKB-UniRule"/>
</dbReference>
<dbReference type="GeneID" id="14552102"/>
<accession>A0A0U2WXT4</accession>
<evidence type="ECO:0000256" key="6">
    <source>
        <dbReference type="ARBA" id="ARBA00022840"/>
    </source>
</evidence>
<dbReference type="EMBL" id="CP013694">
    <property type="protein sequence ID" value="ALU30246.1"/>
    <property type="molecule type" value="Genomic_DNA"/>
</dbReference>
<comment type="pathway">
    <text evidence="8">Purine metabolism; IMP biosynthesis via de novo pathway; 5-amino-1-(5-phospho-D-ribosyl)imidazole from N(2)-formyl-N(1)-(5-phospho-D-ribosyl)glycinamide: step 1/2.</text>
</comment>
<dbReference type="RefSeq" id="WP_015385642.1">
    <property type="nucleotide sequence ID" value="NZ_BHWZ01000004.1"/>
</dbReference>
<dbReference type="NCBIfam" id="NF002957">
    <property type="entry name" value="PRK03619.1"/>
    <property type="match status" value="1"/>
</dbReference>
<dbReference type="PANTHER" id="PTHR47552">
    <property type="entry name" value="PHOSPHORIBOSYLFORMYLGLYCINAMIDINE SYNTHASE SUBUNIT PURQ"/>
    <property type="match status" value="1"/>
</dbReference>
<evidence type="ECO:0000313" key="10">
    <source>
        <dbReference type="EMBL" id="ALU30962.1"/>
    </source>
</evidence>
<dbReference type="Pfam" id="PF13507">
    <property type="entry name" value="GATase_5"/>
    <property type="match status" value="1"/>
</dbReference>
<organism evidence="10 11">
    <name type="scientific">Sulfolobus acidocaldarius</name>
    <dbReference type="NCBI Taxonomy" id="2285"/>
    <lineage>
        <taxon>Archaea</taxon>
        <taxon>Thermoproteota</taxon>
        <taxon>Thermoprotei</taxon>
        <taxon>Sulfolobales</taxon>
        <taxon>Sulfolobaceae</taxon>
        <taxon>Sulfolobus</taxon>
    </lineage>
</organism>
<feature type="active site" evidence="8">
    <location>
        <position position="199"/>
    </location>
</feature>
<keyword evidence="4 8" id="KW-0658">Purine biosynthesis</keyword>
<evidence type="ECO:0000256" key="3">
    <source>
        <dbReference type="ARBA" id="ARBA00022741"/>
    </source>
</evidence>
<keyword evidence="7 8" id="KW-0315">Glutamine amidotransferase</keyword>
<dbReference type="UniPathway" id="UPA00074">
    <property type="reaction ID" value="UER00128"/>
</dbReference>
<dbReference type="GO" id="GO:0006189">
    <property type="term" value="P:'de novo' IMP biosynthetic process"/>
    <property type="evidence" value="ECO:0007669"/>
    <property type="project" value="UniProtKB-UniRule"/>
</dbReference>
<dbReference type="PaxDb" id="1435377-SUSAZ_07620"/>
<dbReference type="GO" id="GO:0005524">
    <property type="term" value="F:ATP binding"/>
    <property type="evidence" value="ECO:0007669"/>
    <property type="project" value="UniProtKB-KW"/>
</dbReference>
<dbReference type="PANTHER" id="PTHR47552:SF1">
    <property type="entry name" value="PHOSPHORIBOSYLFORMYLGLYCINAMIDINE SYNTHASE SUBUNIT PURQ"/>
    <property type="match status" value="1"/>
</dbReference>
<comment type="catalytic activity">
    <reaction evidence="8">
        <text>L-glutamine + H2O = L-glutamate + NH4(+)</text>
        <dbReference type="Rhea" id="RHEA:15889"/>
        <dbReference type="ChEBI" id="CHEBI:15377"/>
        <dbReference type="ChEBI" id="CHEBI:28938"/>
        <dbReference type="ChEBI" id="CHEBI:29985"/>
        <dbReference type="ChEBI" id="CHEBI:58359"/>
        <dbReference type="EC" id="3.5.1.2"/>
    </reaction>
</comment>
<evidence type="ECO:0000256" key="7">
    <source>
        <dbReference type="ARBA" id="ARBA00022962"/>
    </source>
</evidence>
<protein>
    <recommendedName>
        <fullName evidence="8">Phosphoribosylformylglycinamidine synthase subunit PurQ</fullName>
        <shortName evidence="8">FGAM synthase</shortName>
        <ecNumber evidence="8">6.3.5.3</ecNumber>
    </recommendedName>
    <alternativeName>
        <fullName evidence="8">Formylglycinamide ribonucleotide amidotransferase subunit I</fullName>
        <shortName evidence="8">FGAR amidotransferase I</shortName>
        <shortName evidence="8">FGAR-AT I</shortName>
    </alternativeName>
    <alternativeName>
        <fullName evidence="8">Glutaminase PurQ</fullName>
        <ecNumber evidence="8">3.5.1.2</ecNumber>
    </alternativeName>
    <alternativeName>
        <fullName evidence="8">Phosphoribosylformylglycinamidine synthase subunit I</fullName>
    </alternativeName>
</protein>
<keyword evidence="1 8" id="KW-0963">Cytoplasm</keyword>
<comment type="catalytic activity">
    <reaction evidence="8">
        <text>N(2)-formyl-N(1)-(5-phospho-beta-D-ribosyl)glycinamide + L-glutamine + ATP + H2O = 2-formamido-N(1)-(5-O-phospho-beta-D-ribosyl)acetamidine + L-glutamate + ADP + phosphate + H(+)</text>
        <dbReference type="Rhea" id="RHEA:17129"/>
        <dbReference type="ChEBI" id="CHEBI:15377"/>
        <dbReference type="ChEBI" id="CHEBI:15378"/>
        <dbReference type="ChEBI" id="CHEBI:29985"/>
        <dbReference type="ChEBI" id="CHEBI:30616"/>
        <dbReference type="ChEBI" id="CHEBI:43474"/>
        <dbReference type="ChEBI" id="CHEBI:58359"/>
        <dbReference type="ChEBI" id="CHEBI:147286"/>
        <dbReference type="ChEBI" id="CHEBI:147287"/>
        <dbReference type="ChEBI" id="CHEBI:456216"/>
        <dbReference type="EC" id="6.3.5.3"/>
    </reaction>
</comment>
<dbReference type="EC" id="3.5.1.2" evidence="8"/>
<evidence type="ECO:0000313" key="9">
    <source>
        <dbReference type="EMBL" id="ALU30246.1"/>
    </source>
</evidence>
<dbReference type="GO" id="GO:0004359">
    <property type="term" value="F:glutaminase activity"/>
    <property type="evidence" value="ECO:0007669"/>
    <property type="project" value="UniProtKB-EC"/>
</dbReference>
<keyword evidence="3 8" id="KW-0547">Nucleotide-binding</keyword>
<keyword evidence="6 8" id="KW-0067">ATP-binding</keyword>
<dbReference type="GO" id="GO:0005737">
    <property type="term" value="C:cytoplasm"/>
    <property type="evidence" value="ECO:0007669"/>
    <property type="project" value="UniProtKB-SubCell"/>
</dbReference>
<dbReference type="NCBIfam" id="TIGR01737">
    <property type="entry name" value="FGAM_synth_I"/>
    <property type="match status" value="1"/>
</dbReference>
<sequence length="226" mass="24836">MRVAVIKFPGTTCEIDVYKALKEVGVESEIVRHKDFDPDNFKAVIIPGGFSFGDYLRAGSIAASTETMKKIKEMADAGKVVIGICNGFQILVESGILQGALLPNLNLRFLSKWVYLKVNRFDTVLTRGLTKTVVRVPIAHAEGRYYHNDSEMAKRIAVFLYSDENGNVDDKNNPNGSIYNIAGIANESGNVIGMMPHPERASFNLTSPDGETDGLLLLRGLKRIEA</sequence>
<evidence type="ECO:0000313" key="12">
    <source>
        <dbReference type="Proteomes" id="UP000065473"/>
    </source>
</evidence>
<feature type="active site" description="Nucleophile" evidence="8">
    <location>
        <position position="85"/>
    </location>
</feature>
<dbReference type="SMART" id="SM01211">
    <property type="entry name" value="GATase_5"/>
    <property type="match status" value="1"/>
</dbReference>
<dbReference type="OrthoDB" id="6486at2157"/>
<evidence type="ECO:0000313" key="11">
    <source>
        <dbReference type="Proteomes" id="UP000060043"/>
    </source>
</evidence>
<dbReference type="CDD" id="cd01740">
    <property type="entry name" value="GATase1_FGAR_AT"/>
    <property type="match status" value="1"/>
</dbReference>
<comment type="subunit">
    <text evidence="8">Part of the FGAM synthase complex composed of 1 PurL, 1 PurQ and 2 PurS subunits.</text>
</comment>
<dbReference type="AlphaFoldDB" id="A0A0U2WXT4"/>
<evidence type="ECO:0000256" key="2">
    <source>
        <dbReference type="ARBA" id="ARBA00022598"/>
    </source>
</evidence>
<dbReference type="PIRSF" id="PIRSF001586">
    <property type="entry name" value="FGAM_synth_I"/>
    <property type="match status" value="1"/>
</dbReference>
<dbReference type="PROSITE" id="PS51273">
    <property type="entry name" value="GATASE_TYPE_1"/>
    <property type="match status" value="1"/>
</dbReference>
<evidence type="ECO:0000256" key="4">
    <source>
        <dbReference type="ARBA" id="ARBA00022755"/>
    </source>
</evidence>
<dbReference type="EC" id="6.3.5.3" evidence="8"/>